<evidence type="ECO:0000256" key="1">
    <source>
        <dbReference type="SAM" id="MobiDB-lite"/>
    </source>
</evidence>
<feature type="region of interest" description="Disordered" evidence="1">
    <location>
        <begin position="34"/>
        <end position="53"/>
    </location>
</feature>
<reference evidence="2" key="1">
    <citation type="submission" date="2020-04" db="EMBL/GenBank/DDBJ databases">
        <authorList>
            <person name="Chiriac C."/>
            <person name="Salcher M."/>
            <person name="Ghai R."/>
            <person name="Kavagutti S V."/>
        </authorList>
    </citation>
    <scope>NUCLEOTIDE SEQUENCE</scope>
</reference>
<feature type="compositionally biased region" description="Basic and acidic residues" evidence="1">
    <location>
        <begin position="34"/>
        <end position="50"/>
    </location>
</feature>
<gene>
    <name evidence="2" type="ORF">UFOVP401_41</name>
</gene>
<proteinExistence type="predicted"/>
<protein>
    <submittedName>
        <fullName evidence="2">Uncharacterized protein</fullName>
    </submittedName>
</protein>
<dbReference type="EMBL" id="LR796384">
    <property type="protein sequence ID" value="CAB4140961.1"/>
    <property type="molecule type" value="Genomic_DNA"/>
</dbReference>
<organism evidence="2">
    <name type="scientific">uncultured Caudovirales phage</name>
    <dbReference type="NCBI Taxonomy" id="2100421"/>
    <lineage>
        <taxon>Viruses</taxon>
        <taxon>Duplodnaviria</taxon>
        <taxon>Heunggongvirae</taxon>
        <taxon>Uroviricota</taxon>
        <taxon>Caudoviricetes</taxon>
        <taxon>Peduoviridae</taxon>
        <taxon>Maltschvirus</taxon>
        <taxon>Maltschvirus maltsch</taxon>
    </lineage>
</organism>
<sequence length="244" mass="25022">MKTASATASVIAAVPAIGKAKKKAPAPAKVIHLDAPEKSKKAPAKKDAKGQPRNALTAKYAPALKAVVSSLIDSARSAASAGLQVASCLAEAMAMDPHKATGHESATAWAHALLVEACPMAGASTVYAWIEAGTARSACVGAGIDPALFPMDTLRVIGSKSVTGQDPKRMAALAKEMAADDSLRNGAGKVDPAKARKYVKGEATDSMDRAEKIQRLVRSARKFGGNGDAAIALLQDAIEAIRNA</sequence>
<accession>A0A6J5M438</accession>
<evidence type="ECO:0000313" key="2">
    <source>
        <dbReference type="EMBL" id="CAB4140961.1"/>
    </source>
</evidence>
<name>A0A6J5M438_9CAUD</name>